<dbReference type="RefSeq" id="WP_200067410.1">
    <property type="nucleotide sequence ID" value="NZ_JAEHFW010000003.1"/>
</dbReference>
<reference evidence="1" key="1">
    <citation type="submission" date="2020-12" db="EMBL/GenBank/DDBJ databases">
        <title>Bacterial novel species Mucilaginibacter sp. SD-g isolated from soil.</title>
        <authorList>
            <person name="Jung H.-Y."/>
        </authorList>
    </citation>
    <scope>NUCLEOTIDE SEQUENCE</scope>
    <source>
        <strain evidence="1">SD-g</strain>
    </source>
</reference>
<dbReference type="SUPFAM" id="SSF53254">
    <property type="entry name" value="Phosphoglycerate mutase-like"/>
    <property type="match status" value="1"/>
</dbReference>
<dbReference type="Gene3D" id="3.40.50.1240">
    <property type="entry name" value="Phosphoglycerate mutase-like"/>
    <property type="match status" value="1"/>
</dbReference>
<evidence type="ECO:0000313" key="1">
    <source>
        <dbReference type="EMBL" id="MBK0380876.1"/>
    </source>
</evidence>
<accession>A0A934PXG1</accession>
<dbReference type="CDD" id="cd07067">
    <property type="entry name" value="HP_PGM_like"/>
    <property type="match status" value="1"/>
</dbReference>
<sequence length="158" mass="17822">MKKLLLIRHAKATHESGYIDFERPLTPEDLQEAEVMASRLRAEGIFPDILVSSPALRTLSTANIFTQIMQLPKANTDKRIYDASENTLMEVVSELPDNYSFIGLVGHNPGFSQIFYLLCNCIKDTPTCTVAVIEFDADSWNDVEPYTGKLIYYDTPQV</sequence>
<dbReference type="EMBL" id="JAEHFW010000003">
    <property type="protein sequence ID" value="MBK0380876.1"/>
    <property type="molecule type" value="Genomic_DNA"/>
</dbReference>
<dbReference type="PANTHER" id="PTHR47623:SF1">
    <property type="entry name" value="OS09G0287300 PROTEIN"/>
    <property type="match status" value="1"/>
</dbReference>
<dbReference type="Proteomes" id="UP000613193">
    <property type="component" value="Unassembled WGS sequence"/>
</dbReference>
<dbReference type="InterPro" id="IPR013078">
    <property type="entry name" value="His_Pase_superF_clade-1"/>
</dbReference>
<protein>
    <submittedName>
        <fullName evidence="1">Histidine phosphatase family protein</fullName>
    </submittedName>
</protein>
<organism evidence="1 2">
    <name type="scientific">Mucilaginibacter segetis</name>
    <dbReference type="NCBI Taxonomy" id="2793071"/>
    <lineage>
        <taxon>Bacteria</taxon>
        <taxon>Pseudomonadati</taxon>
        <taxon>Bacteroidota</taxon>
        <taxon>Sphingobacteriia</taxon>
        <taxon>Sphingobacteriales</taxon>
        <taxon>Sphingobacteriaceae</taxon>
        <taxon>Mucilaginibacter</taxon>
    </lineage>
</organism>
<dbReference type="PANTHER" id="PTHR47623">
    <property type="entry name" value="OS09G0287300 PROTEIN"/>
    <property type="match status" value="1"/>
</dbReference>
<dbReference type="InterPro" id="IPR029033">
    <property type="entry name" value="His_PPase_superfam"/>
</dbReference>
<dbReference type="Pfam" id="PF00300">
    <property type="entry name" value="His_Phos_1"/>
    <property type="match status" value="1"/>
</dbReference>
<name>A0A934PXG1_9SPHI</name>
<proteinExistence type="predicted"/>
<keyword evidence="2" id="KW-1185">Reference proteome</keyword>
<comment type="caution">
    <text evidence="1">The sequence shown here is derived from an EMBL/GenBank/DDBJ whole genome shotgun (WGS) entry which is preliminary data.</text>
</comment>
<evidence type="ECO:0000313" key="2">
    <source>
        <dbReference type="Proteomes" id="UP000613193"/>
    </source>
</evidence>
<dbReference type="AlphaFoldDB" id="A0A934PXG1"/>
<gene>
    <name evidence="1" type="ORF">I5M19_16245</name>
</gene>